<dbReference type="Proteomes" id="UP001221217">
    <property type="component" value="Unassembled WGS sequence"/>
</dbReference>
<feature type="transmembrane region" description="Helical" evidence="1">
    <location>
        <begin position="432"/>
        <end position="453"/>
    </location>
</feature>
<evidence type="ECO:0000256" key="1">
    <source>
        <dbReference type="SAM" id="Phobius"/>
    </source>
</evidence>
<keyword evidence="1" id="KW-0472">Membrane</keyword>
<sequence>MAFNWTFYIHAGIIAAGLIIAMFLRFRIKFLQKFLIPNSIIAGFLLMPLYNFVFPKIGFNQEYLGEIAYHLLSISFIALSLRAMKRSRRANRNRQGHAVVLLNQYGVQAFVGIILTWIFMNTFKPDLFHSFGFLFPLGFALGPGQAFAIGEGWRVFGITDAGTVGLTFAALGFIMASFGGVFLIHYGIRHKWISPEYMNKIRQTDVKTGIFPRGVKLPVGSFQTTQTEAMDSLTANVIFILLCYVLSYFFLKAIGWLLAFAGPLGVELATNLWGISFIFAALVALLVRRIMDGLRIDHILDDRTLSRVSGLSVDIMVTSSIAAISLVVAYKYWLPILIVTVIGTILILILVPWMCSRVFSNNRFLRTIIIFGAVTGTLTTGLALLRVLDPEFETPVASDYSYASGITFAAAIPFILAINFPAKAFQTGDMRWFAAGIAVALGYIIFTMIWYMLLAKKKSFARGSQVWALDRKKNFIN</sequence>
<dbReference type="GO" id="GO:0015501">
    <property type="term" value="F:glutamate:sodium symporter activity"/>
    <property type="evidence" value="ECO:0007669"/>
    <property type="project" value="InterPro"/>
</dbReference>
<feature type="transmembrane region" description="Helical" evidence="1">
    <location>
        <begin position="36"/>
        <end position="55"/>
    </location>
</feature>
<gene>
    <name evidence="2" type="ORF">PQJ61_02860</name>
</gene>
<dbReference type="InterPro" id="IPR004445">
    <property type="entry name" value="GltS"/>
</dbReference>
<feature type="transmembrane region" description="Helical" evidence="1">
    <location>
        <begin position="96"/>
        <end position="120"/>
    </location>
</feature>
<reference evidence="2 3" key="1">
    <citation type="submission" date="2022-12" db="EMBL/GenBank/DDBJ databases">
        <title>Metagenome assembled genome from gulf of manar.</title>
        <authorList>
            <person name="Kohli P."/>
            <person name="Pk S."/>
            <person name="Venkata Ramana C."/>
            <person name="Sasikala C."/>
        </authorList>
    </citation>
    <scope>NUCLEOTIDE SEQUENCE [LARGE SCALE GENOMIC DNA]</scope>
    <source>
        <strain evidence="2">JB008</strain>
    </source>
</reference>
<accession>A0AAJ1IDC5</accession>
<feature type="transmembrane region" description="Helical" evidence="1">
    <location>
        <begin position="336"/>
        <end position="355"/>
    </location>
</feature>
<evidence type="ECO:0000313" key="3">
    <source>
        <dbReference type="Proteomes" id="UP001221217"/>
    </source>
</evidence>
<organism evidence="2 3">
    <name type="scientific">Candidatus Thalassospirochaeta sargassi</name>
    <dbReference type="NCBI Taxonomy" id="3119039"/>
    <lineage>
        <taxon>Bacteria</taxon>
        <taxon>Pseudomonadati</taxon>
        <taxon>Spirochaetota</taxon>
        <taxon>Spirochaetia</taxon>
        <taxon>Spirochaetales</taxon>
        <taxon>Spirochaetaceae</taxon>
        <taxon>Candidatus Thalassospirochaeta</taxon>
    </lineage>
</organism>
<comment type="caution">
    <text evidence="2">The sequence shown here is derived from an EMBL/GenBank/DDBJ whole genome shotgun (WGS) entry which is preliminary data.</text>
</comment>
<feature type="transmembrane region" description="Helical" evidence="1">
    <location>
        <begin position="237"/>
        <end position="262"/>
    </location>
</feature>
<name>A0AAJ1IDC5_9SPIO</name>
<dbReference type="EMBL" id="JAQQAL010000009">
    <property type="protein sequence ID" value="MDC7225687.1"/>
    <property type="molecule type" value="Genomic_DNA"/>
</dbReference>
<dbReference type="GO" id="GO:0016020">
    <property type="term" value="C:membrane"/>
    <property type="evidence" value="ECO:0007669"/>
    <property type="project" value="InterPro"/>
</dbReference>
<feature type="transmembrane region" description="Helical" evidence="1">
    <location>
        <begin position="67"/>
        <end position="84"/>
    </location>
</feature>
<feature type="transmembrane region" description="Helical" evidence="1">
    <location>
        <begin position="166"/>
        <end position="188"/>
    </location>
</feature>
<keyword evidence="1" id="KW-0812">Transmembrane</keyword>
<dbReference type="PANTHER" id="PTHR36178">
    <property type="entry name" value="SLR0625 PROTEIN"/>
    <property type="match status" value="1"/>
</dbReference>
<feature type="transmembrane region" description="Helical" evidence="1">
    <location>
        <begin position="400"/>
        <end position="420"/>
    </location>
</feature>
<protein>
    <submittedName>
        <fullName evidence="2">Sodium/glutamate symporter</fullName>
    </submittedName>
</protein>
<keyword evidence="1" id="KW-1133">Transmembrane helix</keyword>
<proteinExistence type="predicted"/>
<feature type="transmembrane region" description="Helical" evidence="1">
    <location>
        <begin position="6"/>
        <end position="24"/>
    </location>
</feature>
<evidence type="ECO:0000313" key="2">
    <source>
        <dbReference type="EMBL" id="MDC7225687.1"/>
    </source>
</evidence>
<dbReference type="PANTHER" id="PTHR36178:SF1">
    <property type="entry name" value="SODIUM_GLUTAMATE SYMPORTER"/>
    <property type="match status" value="1"/>
</dbReference>
<dbReference type="GO" id="GO:0015813">
    <property type="term" value="P:L-glutamate transmembrane transport"/>
    <property type="evidence" value="ECO:0007669"/>
    <property type="project" value="InterPro"/>
</dbReference>
<feature type="transmembrane region" description="Helical" evidence="1">
    <location>
        <begin position="308"/>
        <end position="330"/>
    </location>
</feature>
<dbReference type="AlphaFoldDB" id="A0AAJ1IDC5"/>
<feature type="transmembrane region" description="Helical" evidence="1">
    <location>
        <begin position="367"/>
        <end position="388"/>
    </location>
</feature>
<feature type="transmembrane region" description="Helical" evidence="1">
    <location>
        <begin position="268"/>
        <end position="287"/>
    </location>
</feature>